<organism evidence="2">
    <name type="scientific">Entomoneis paludosa</name>
    <dbReference type="NCBI Taxonomy" id="265537"/>
    <lineage>
        <taxon>Eukaryota</taxon>
        <taxon>Sar</taxon>
        <taxon>Stramenopiles</taxon>
        <taxon>Ochrophyta</taxon>
        <taxon>Bacillariophyta</taxon>
        <taxon>Bacillariophyceae</taxon>
        <taxon>Bacillariophycidae</taxon>
        <taxon>Entomoneidaceae</taxon>
        <taxon>Entomoneis</taxon>
    </lineage>
</organism>
<feature type="coiled-coil region" evidence="1">
    <location>
        <begin position="38"/>
        <end position="79"/>
    </location>
</feature>
<evidence type="ECO:0000313" key="2">
    <source>
        <dbReference type="EMBL" id="CAD9970977.1"/>
    </source>
</evidence>
<evidence type="ECO:0000256" key="1">
    <source>
        <dbReference type="SAM" id="Coils"/>
    </source>
</evidence>
<dbReference type="EMBL" id="HBHT01021387">
    <property type="protein sequence ID" value="CAD9970977.1"/>
    <property type="molecule type" value="Transcribed_RNA"/>
</dbReference>
<protein>
    <submittedName>
        <fullName evidence="2">Uncharacterized protein</fullName>
    </submittedName>
</protein>
<name>A0A7S2YEL8_9STRA</name>
<sequence length="150" mass="17547">MTRKNSPSKKTTVVSLRRSQRLLVKSGASRLLSNKKARTKQDTSRKELAQELKEMQEKFELATQEIAKLKQEKSQLIAQSNGKSYLISRLAEQNTILKRIETRDQQKIQDLEDTVKFMEKTHEFYKRHIAFMNARFARWDAHVARVVADL</sequence>
<dbReference type="AlphaFoldDB" id="A0A7S2YEL8"/>
<reference evidence="2" key="1">
    <citation type="submission" date="2021-01" db="EMBL/GenBank/DDBJ databases">
        <authorList>
            <person name="Corre E."/>
            <person name="Pelletier E."/>
            <person name="Niang G."/>
            <person name="Scheremetjew M."/>
            <person name="Finn R."/>
            <person name="Kale V."/>
            <person name="Holt S."/>
            <person name="Cochrane G."/>
            <person name="Meng A."/>
            <person name="Brown T."/>
            <person name="Cohen L."/>
        </authorList>
    </citation>
    <scope>NUCLEOTIDE SEQUENCE</scope>
    <source>
        <strain evidence="2">CCMP125</strain>
    </source>
</reference>
<keyword evidence="1" id="KW-0175">Coiled coil</keyword>
<accession>A0A7S2YEL8</accession>
<gene>
    <name evidence="2" type="ORF">APAL1065_LOCUS14346</name>
</gene>
<proteinExistence type="predicted"/>